<gene>
    <name evidence="7" type="ORF">GLV81_05985</name>
</gene>
<accession>A0A6I6GJ53</accession>
<feature type="signal peptide" evidence="6">
    <location>
        <begin position="1"/>
        <end position="19"/>
    </location>
</feature>
<dbReference type="GO" id="GO:0004185">
    <property type="term" value="F:serine-type carboxypeptidase activity"/>
    <property type="evidence" value="ECO:0007669"/>
    <property type="project" value="InterPro"/>
</dbReference>
<evidence type="ECO:0000313" key="8">
    <source>
        <dbReference type="Proteomes" id="UP000426027"/>
    </source>
</evidence>
<keyword evidence="8" id="KW-1185">Reference proteome</keyword>
<evidence type="ECO:0000256" key="4">
    <source>
        <dbReference type="ARBA" id="ARBA00022801"/>
    </source>
</evidence>
<evidence type="ECO:0000256" key="3">
    <source>
        <dbReference type="ARBA" id="ARBA00022729"/>
    </source>
</evidence>
<dbReference type="Gene3D" id="3.40.50.1820">
    <property type="entry name" value="alpha/beta hydrolase"/>
    <property type="match status" value="1"/>
</dbReference>
<keyword evidence="1" id="KW-0121">Carboxypeptidase</keyword>
<evidence type="ECO:0000256" key="6">
    <source>
        <dbReference type="SAM" id="SignalP"/>
    </source>
</evidence>
<dbReference type="Pfam" id="PF00450">
    <property type="entry name" value="Peptidase_S10"/>
    <property type="match status" value="1"/>
</dbReference>
<keyword evidence="4" id="KW-0378">Hydrolase</keyword>
<sequence length="501" mass="56930">MQHWILATALLLAMGSANAQPKNEPAEKEKTWSVVPGTESVTKQSITVNGSKLNYTVQCGYMHLRNDTGKVIAKMFYTYYLKDGETPDKRPITFCFNGGPGSSSVWLHMGGIAPRRVLLDDEGKATTPPYKIVDNEYGWLDKTDLVFLDPISTGYSRPAPGEKAGQFHGYVEDISSVGAFVQTFLNKKQRWASAKYLAGESYGTTRAAGLSKYLQDRYRIYINGVILISAVLNFGSNDYYVGHDLPRVLYIPTFTAAAWYHKKLSPALQADLQKTLRESEAFAMGEYATALLKGGWLSQAEKEKVAEKMAYFTGLSKEYCLQSNLRVTEDRFYKQLRRTDGLTIGRLDGRFVGRDLEDAGESVSFDPSFANIDGPFTATMNDYFQRELKFTTEEDYNIFGNVRPWNYNNVQNQFLNVAESLRDAMAKNPSLKVYLGGGFYDFATPYFTAQYDLEHMQLRPEQRSRVRTHWYESGHMYYIHKPSLVQFKKDMDAFFDWNPGQ</sequence>
<proteinExistence type="predicted"/>
<keyword evidence="5" id="KW-0325">Glycoprotein</keyword>
<dbReference type="PANTHER" id="PTHR11802">
    <property type="entry name" value="SERINE PROTEASE FAMILY S10 SERINE CARBOXYPEPTIDASE"/>
    <property type="match status" value="1"/>
</dbReference>
<evidence type="ECO:0000256" key="1">
    <source>
        <dbReference type="ARBA" id="ARBA00022645"/>
    </source>
</evidence>
<evidence type="ECO:0000256" key="2">
    <source>
        <dbReference type="ARBA" id="ARBA00022670"/>
    </source>
</evidence>
<reference evidence="7 8" key="1">
    <citation type="submission" date="2019-11" db="EMBL/GenBank/DDBJ databases">
        <authorList>
            <person name="Im W.T."/>
        </authorList>
    </citation>
    <scope>NUCLEOTIDE SEQUENCE [LARGE SCALE GENOMIC DNA]</scope>
    <source>
        <strain evidence="7 8">SB-02</strain>
    </source>
</reference>
<dbReference type="AlphaFoldDB" id="A0A6I6GJ53"/>
<keyword evidence="2" id="KW-0645">Protease</keyword>
<dbReference type="KEGG" id="fls:GLV81_05985"/>
<dbReference type="EMBL" id="CP046566">
    <property type="protein sequence ID" value="QGW27698.1"/>
    <property type="molecule type" value="Genomic_DNA"/>
</dbReference>
<dbReference type="PANTHER" id="PTHR11802:SF3">
    <property type="entry name" value="RETINOID-INDUCIBLE SERINE CARBOXYPEPTIDASE"/>
    <property type="match status" value="1"/>
</dbReference>
<dbReference type="Proteomes" id="UP000426027">
    <property type="component" value="Chromosome"/>
</dbReference>
<dbReference type="InterPro" id="IPR029058">
    <property type="entry name" value="AB_hydrolase_fold"/>
</dbReference>
<keyword evidence="3 6" id="KW-0732">Signal</keyword>
<dbReference type="GO" id="GO:0006508">
    <property type="term" value="P:proteolysis"/>
    <property type="evidence" value="ECO:0007669"/>
    <property type="project" value="UniProtKB-KW"/>
</dbReference>
<dbReference type="InterPro" id="IPR001563">
    <property type="entry name" value="Peptidase_S10"/>
</dbReference>
<evidence type="ECO:0000313" key="7">
    <source>
        <dbReference type="EMBL" id="QGW27698.1"/>
    </source>
</evidence>
<feature type="chain" id="PRO_5026185498" evidence="6">
    <location>
        <begin position="20"/>
        <end position="501"/>
    </location>
</feature>
<name>A0A6I6GJ53_9BACT</name>
<dbReference type="RefSeq" id="WP_157477707.1">
    <property type="nucleotide sequence ID" value="NZ_CP046566.1"/>
</dbReference>
<evidence type="ECO:0000256" key="5">
    <source>
        <dbReference type="ARBA" id="ARBA00023180"/>
    </source>
</evidence>
<organism evidence="7 8">
    <name type="scientific">Phnomibacter ginsenosidimutans</name>
    <dbReference type="NCBI Taxonomy" id="2676868"/>
    <lineage>
        <taxon>Bacteria</taxon>
        <taxon>Pseudomonadati</taxon>
        <taxon>Bacteroidota</taxon>
        <taxon>Chitinophagia</taxon>
        <taxon>Chitinophagales</taxon>
        <taxon>Chitinophagaceae</taxon>
        <taxon>Phnomibacter</taxon>
    </lineage>
</organism>
<dbReference type="SUPFAM" id="SSF53474">
    <property type="entry name" value="alpha/beta-Hydrolases"/>
    <property type="match status" value="1"/>
</dbReference>
<protein>
    <submittedName>
        <fullName evidence="7">Peptidase S10</fullName>
    </submittedName>
</protein>